<evidence type="ECO:0000256" key="5">
    <source>
        <dbReference type="ARBA" id="ARBA00023136"/>
    </source>
</evidence>
<keyword evidence="4 6" id="KW-1133">Transmembrane helix</keyword>
<proteinExistence type="predicted"/>
<dbReference type="PANTHER" id="PTHR30086">
    <property type="entry name" value="ARGININE EXPORTER PROTEIN ARGO"/>
    <property type="match status" value="1"/>
</dbReference>
<name>A0ABW5DX93_9PROT</name>
<feature type="transmembrane region" description="Helical" evidence="6">
    <location>
        <begin position="141"/>
        <end position="165"/>
    </location>
</feature>
<accession>A0ABW5DX93</accession>
<gene>
    <name evidence="7" type="ORF">ACFSM5_19715</name>
</gene>
<feature type="transmembrane region" description="Helical" evidence="6">
    <location>
        <begin position="42"/>
        <end position="67"/>
    </location>
</feature>
<dbReference type="PANTHER" id="PTHR30086:SF19">
    <property type="entry name" value="THREONINE EFFLUX PROTEIN"/>
    <property type="match status" value="1"/>
</dbReference>
<dbReference type="EMBL" id="JBHUIP010000016">
    <property type="protein sequence ID" value="MFD2265140.1"/>
    <property type="molecule type" value="Genomic_DNA"/>
</dbReference>
<dbReference type="Proteomes" id="UP001597295">
    <property type="component" value="Unassembled WGS sequence"/>
</dbReference>
<comment type="subcellular location">
    <subcellularLocation>
        <location evidence="1">Cell membrane</location>
        <topology evidence="1">Multi-pass membrane protein</topology>
    </subcellularLocation>
</comment>
<keyword evidence="8" id="KW-1185">Reference proteome</keyword>
<feature type="transmembrane region" description="Helical" evidence="6">
    <location>
        <begin position="79"/>
        <end position="96"/>
    </location>
</feature>
<sequence>MSVYLPILLSIFTLNMMACISPGPNFLTVSGAAVKRSRGHAVATALGIMTGDTLWAIGAVIGLSALLEAVPSLQTVLRIGGGLYLAYVGWCLWRYAGQGVEAVGRTSGFFPAMMVSLTNPKAPIYLASTFGQILVPGTPGWVLVGAVVTVTGASFVWYVTVAFALSNPAAQRTYQRFAVWIDRVTGSLLIVFGAWLVAG</sequence>
<evidence type="ECO:0000256" key="6">
    <source>
        <dbReference type="SAM" id="Phobius"/>
    </source>
</evidence>
<organism evidence="7 8">
    <name type="scientific">Lacibacterium aquatile</name>
    <dbReference type="NCBI Taxonomy" id="1168082"/>
    <lineage>
        <taxon>Bacteria</taxon>
        <taxon>Pseudomonadati</taxon>
        <taxon>Pseudomonadota</taxon>
        <taxon>Alphaproteobacteria</taxon>
        <taxon>Rhodospirillales</taxon>
        <taxon>Rhodospirillaceae</taxon>
    </lineage>
</organism>
<evidence type="ECO:0000256" key="4">
    <source>
        <dbReference type="ARBA" id="ARBA00022989"/>
    </source>
</evidence>
<keyword evidence="5 6" id="KW-0472">Membrane</keyword>
<protein>
    <submittedName>
        <fullName evidence="7">LysE family transporter</fullName>
    </submittedName>
</protein>
<evidence type="ECO:0000313" key="7">
    <source>
        <dbReference type="EMBL" id="MFD2265140.1"/>
    </source>
</evidence>
<comment type="caution">
    <text evidence="7">The sequence shown here is derived from an EMBL/GenBank/DDBJ whole genome shotgun (WGS) entry which is preliminary data.</text>
</comment>
<feature type="transmembrane region" description="Helical" evidence="6">
    <location>
        <begin position="177"/>
        <end position="198"/>
    </location>
</feature>
<keyword evidence="2" id="KW-1003">Cell membrane</keyword>
<evidence type="ECO:0000313" key="8">
    <source>
        <dbReference type="Proteomes" id="UP001597295"/>
    </source>
</evidence>
<evidence type="ECO:0000256" key="3">
    <source>
        <dbReference type="ARBA" id="ARBA00022692"/>
    </source>
</evidence>
<evidence type="ECO:0000256" key="1">
    <source>
        <dbReference type="ARBA" id="ARBA00004651"/>
    </source>
</evidence>
<dbReference type="InterPro" id="IPR001123">
    <property type="entry name" value="LeuE-type"/>
</dbReference>
<reference evidence="8" key="1">
    <citation type="journal article" date="2019" name="Int. J. Syst. Evol. Microbiol.">
        <title>The Global Catalogue of Microorganisms (GCM) 10K type strain sequencing project: providing services to taxonomists for standard genome sequencing and annotation.</title>
        <authorList>
            <consortium name="The Broad Institute Genomics Platform"/>
            <consortium name="The Broad Institute Genome Sequencing Center for Infectious Disease"/>
            <person name="Wu L."/>
            <person name="Ma J."/>
        </authorList>
    </citation>
    <scope>NUCLEOTIDE SEQUENCE [LARGE SCALE GENOMIC DNA]</scope>
    <source>
        <strain evidence="8">CGMCC 1.19062</strain>
    </source>
</reference>
<evidence type="ECO:0000256" key="2">
    <source>
        <dbReference type="ARBA" id="ARBA00022475"/>
    </source>
</evidence>
<keyword evidence="3 6" id="KW-0812">Transmembrane</keyword>
<dbReference type="RefSeq" id="WP_379878312.1">
    <property type="nucleotide sequence ID" value="NZ_JBHUIP010000016.1"/>
</dbReference>
<dbReference type="Pfam" id="PF01810">
    <property type="entry name" value="LysE"/>
    <property type="match status" value="1"/>
</dbReference>